<dbReference type="EMBL" id="JAENHL010000004">
    <property type="protein sequence ID" value="MBK1865075.1"/>
    <property type="molecule type" value="Genomic_DNA"/>
</dbReference>
<comment type="caution">
    <text evidence="1">The sequence shown here is derived from an EMBL/GenBank/DDBJ whole genome shotgun (WGS) entry which is preliminary data.</text>
</comment>
<dbReference type="Proteomes" id="UP000616151">
    <property type="component" value="Unassembled WGS sequence"/>
</dbReference>
<organism evidence="1 2">
    <name type="scientific">Taklimakanibacter albus</name>
    <dbReference type="NCBI Taxonomy" id="2800327"/>
    <lineage>
        <taxon>Bacteria</taxon>
        <taxon>Pseudomonadati</taxon>
        <taxon>Pseudomonadota</taxon>
        <taxon>Alphaproteobacteria</taxon>
        <taxon>Hyphomicrobiales</taxon>
        <taxon>Aestuariivirgaceae</taxon>
        <taxon>Taklimakanibacter</taxon>
    </lineage>
</organism>
<evidence type="ECO:0000313" key="1">
    <source>
        <dbReference type="EMBL" id="MBK1865075.1"/>
    </source>
</evidence>
<evidence type="ECO:0000313" key="2">
    <source>
        <dbReference type="Proteomes" id="UP000616151"/>
    </source>
</evidence>
<keyword evidence="1" id="KW-0645">Protease</keyword>
<name>A0ACC5QXG0_9HYPH</name>
<gene>
    <name evidence="1" type="ORF">JHL16_01825</name>
</gene>
<keyword evidence="2" id="KW-1185">Reference proteome</keyword>
<proteinExistence type="predicted"/>
<protein>
    <submittedName>
        <fullName evidence="1">Rhomboid family intramembrane serine protease</fullName>
    </submittedName>
</protein>
<keyword evidence="1" id="KW-0378">Hydrolase</keyword>
<reference evidence="1" key="1">
    <citation type="submission" date="2021-01" db="EMBL/GenBank/DDBJ databases">
        <authorList>
            <person name="Sun Q."/>
        </authorList>
    </citation>
    <scope>NUCLEOTIDE SEQUENCE</scope>
    <source>
        <strain evidence="1">YIM B02566</strain>
    </source>
</reference>
<sequence>MPQMTGGAGGGPDQTQIDRALRSGSGPIVNAPPAVLVLIAILIGIQAAIQWAGKDWETWSFYAFALIPARFQGPEATTMIEGSQYWSLVTYAFLHDGWLHVLFNSIWLLIFGTPVARQFGTLRFLLIALVSTLGGAIAMLVLFWGVFIVAVGASAAVSGLLAAAIPIMFGGRAGPLSFGEFLRDRRAMIFMVIFLVMTLLSSVQWLPTFADGARIAWEAHLGGFIAGLIAYFVVSRRGVRHG</sequence>
<accession>A0ACC5QXG0</accession>